<dbReference type="Proteomes" id="UP001633002">
    <property type="component" value="Unassembled WGS sequence"/>
</dbReference>
<dbReference type="InterPro" id="IPR000210">
    <property type="entry name" value="BTB/POZ_dom"/>
</dbReference>
<dbReference type="InterPro" id="IPR011333">
    <property type="entry name" value="SKP1/BTB/POZ_sf"/>
</dbReference>
<accession>A0ABD3GR99</accession>
<dbReference type="Gene3D" id="3.30.710.10">
    <property type="entry name" value="Potassium Channel Kv1.1, Chain A"/>
    <property type="match status" value="1"/>
</dbReference>
<dbReference type="PROSITE" id="PS50097">
    <property type="entry name" value="BTB"/>
    <property type="match status" value="1"/>
</dbReference>
<organism evidence="3 4">
    <name type="scientific">Riccia sorocarpa</name>
    <dbReference type="NCBI Taxonomy" id="122646"/>
    <lineage>
        <taxon>Eukaryota</taxon>
        <taxon>Viridiplantae</taxon>
        <taxon>Streptophyta</taxon>
        <taxon>Embryophyta</taxon>
        <taxon>Marchantiophyta</taxon>
        <taxon>Marchantiopsida</taxon>
        <taxon>Marchantiidae</taxon>
        <taxon>Marchantiales</taxon>
        <taxon>Ricciaceae</taxon>
        <taxon>Riccia</taxon>
    </lineage>
</organism>
<evidence type="ECO:0000259" key="2">
    <source>
        <dbReference type="PROSITE" id="PS50097"/>
    </source>
</evidence>
<evidence type="ECO:0000256" key="1">
    <source>
        <dbReference type="ARBA" id="ARBA00004906"/>
    </source>
</evidence>
<sequence>MMNDTELSDLLFVCNDGVRLYASRLWLRARSLVFRKTLSPDIKEIALDDVSSRELSIVFEFLYTGSVPSFVSHISEDQMDRWSKGLATIRSARHLLLPKLERQIWNFLIIDVCRSAADKDLTKTAVRLSAGLHLRLRINGGQRDHESQSVDDGVICLREYLRLRQVLLWCISQRLDADPAVSMLEQSLPCANAALKLLKEPAATRVVSWSLSRRKRVHAASALAKAVLAEGSFRTIFVPFINLRLVHPVLLVKVLEPLKIFPPSKYMEAYRFHALKRPFHLLIRDFTWQYYKGSFDNAEGGILLKTGEGSSGTAMVSSAAFWEDRAYTWDVIIERIQVNRAHEGITFQWETQEKIWALRLLICFVKFGAKMLKGAMAQVNQLHISMCFLLSHGVQFHNVQNLKRSGVNILHFYIYVQYPESHLN</sequence>
<evidence type="ECO:0000313" key="3">
    <source>
        <dbReference type="EMBL" id="KAL3681765.1"/>
    </source>
</evidence>
<protein>
    <recommendedName>
        <fullName evidence="2">BTB domain-containing protein</fullName>
    </recommendedName>
</protein>
<keyword evidence="4" id="KW-1185">Reference proteome</keyword>
<dbReference type="SUPFAM" id="SSF54695">
    <property type="entry name" value="POZ domain"/>
    <property type="match status" value="1"/>
</dbReference>
<dbReference type="EMBL" id="JBJQOH010000007">
    <property type="protein sequence ID" value="KAL3681765.1"/>
    <property type="molecule type" value="Genomic_DNA"/>
</dbReference>
<comment type="pathway">
    <text evidence="1">Protein modification; protein ubiquitination.</text>
</comment>
<feature type="domain" description="BTB" evidence="2">
    <location>
        <begin position="8"/>
        <end position="67"/>
    </location>
</feature>
<comment type="caution">
    <text evidence="3">The sequence shown here is derived from an EMBL/GenBank/DDBJ whole genome shotgun (WGS) entry which is preliminary data.</text>
</comment>
<gene>
    <name evidence="3" type="ORF">R1sor_024721</name>
</gene>
<dbReference type="SMART" id="SM00225">
    <property type="entry name" value="BTB"/>
    <property type="match status" value="1"/>
</dbReference>
<dbReference type="Pfam" id="PF00651">
    <property type="entry name" value="BTB"/>
    <property type="match status" value="1"/>
</dbReference>
<dbReference type="AlphaFoldDB" id="A0ABD3GR99"/>
<proteinExistence type="predicted"/>
<name>A0ABD3GR99_9MARC</name>
<evidence type="ECO:0000313" key="4">
    <source>
        <dbReference type="Proteomes" id="UP001633002"/>
    </source>
</evidence>
<reference evidence="3 4" key="1">
    <citation type="submission" date="2024-09" db="EMBL/GenBank/DDBJ databases">
        <title>Chromosome-scale assembly of Riccia sorocarpa.</title>
        <authorList>
            <person name="Paukszto L."/>
        </authorList>
    </citation>
    <scope>NUCLEOTIDE SEQUENCE [LARGE SCALE GENOMIC DNA]</scope>
    <source>
        <strain evidence="3">LP-2024</strain>
        <tissue evidence="3">Aerial parts of the thallus</tissue>
    </source>
</reference>